<comment type="caution">
    <text evidence="17">The sequence shown here is derived from an EMBL/GenBank/DDBJ whole genome shotgun (WGS) entry which is preliminary data.</text>
</comment>
<feature type="binding site" evidence="15">
    <location>
        <position position="43"/>
    </location>
    <ligand>
        <name>a divalent metal cation</name>
        <dbReference type="ChEBI" id="CHEBI:60240"/>
    </ligand>
</feature>
<evidence type="ECO:0000259" key="16">
    <source>
        <dbReference type="Pfam" id="PF08450"/>
    </source>
</evidence>
<evidence type="ECO:0000256" key="6">
    <source>
        <dbReference type="ARBA" id="ARBA00008853"/>
    </source>
</evidence>
<feature type="domain" description="SMP-30/Gluconolactonase/LRE-like region" evidence="16">
    <location>
        <begin position="41"/>
        <end position="300"/>
    </location>
</feature>
<evidence type="ECO:0000313" key="17">
    <source>
        <dbReference type="EMBL" id="EAA12326.4"/>
    </source>
</evidence>
<dbReference type="SUPFAM" id="SSF63829">
    <property type="entry name" value="Calcium-dependent phosphotriesterase"/>
    <property type="match status" value="1"/>
</dbReference>
<gene>
    <name evidence="17" type="ORF">AgaP_AGAP007793</name>
</gene>
<dbReference type="EC" id="3.1.1.17" evidence="7"/>
<comment type="catalytic activity">
    <reaction evidence="1">
        <text>D-glucono-1,5-lactone + H2O = D-gluconate + H(+)</text>
        <dbReference type="Rhea" id="RHEA:10440"/>
        <dbReference type="ChEBI" id="CHEBI:15377"/>
        <dbReference type="ChEBI" id="CHEBI:15378"/>
        <dbReference type="ChEBI" id="CHEBI:16217"/>
        <dbReference type="ChEBI" id="CHEBI:18391"/>
        <dbReference type="EC" id="3.1.1.17"/>
    </reaction>
</comment>
<dbReference type="PaxDb" id="7165-AGAP007793-PA"/>
<evidence type="ECO:0000256" key="13">
    <source>
        <dbReference type="ARBA" id="ARBA00032464"/>
    </source>
</evidence>
<keyword evidence="9" id="KW-0963">Cytoplasm</keyword>
<dbReference type="Pfam" id="PF08450">
    <property type="entry name" value="SGL"/>
    <property type="match status" value="1"/>
</dbReference>
<evidence type="ECO:0000256" key="4">
    <source>
        <dbReference type="ARBA" id="ARBA00001946"/>
    </source>
</evidence>
<dbReference type="InParanoid" id="Q7Q3B2"/>
<dbReference type="GO" id="GO:0005737">
    <property type="term" value="C:cytoplasm"/>
    <property type="evidence" value="ECO:0007669"/>
    <property type="project" value="UniProtKB-SubCell"/>
</dbReference>
<evidence type="ECO:0000256" key="12">
    <source>
        <dbReference type="ARBA" id="ARBA00022837"/>
    </source>
</evidence>
<reference evidence="17" key="3">
    <citation type="journal article" date="2004" name="Trends Parasitol.">
        <title>The Anopheles gambiae genome: an update.</title>
        <authorList>
            <person name="Mongin E."/>
            <person name="Louis C."/>
            <person name="Holt R.A."/>
            <person name="Birney E."/>
            <person name="Collins F.H."/>
        </authorList>
    </citation>
    <scope>NUCLEOTIDE SEQUENCE</scope>
    <source>
        <strain evidence="17">PEST</strain>
    </source>
</reference>
<dbReference type="STRING" id="7165.Q7Q3B2"/>
<comment type="cofactor">
    <cofactor evidence="3">
        <name>Mn(2+)</name>
        <dbReference type="ChEBI" id="CHEBI:29035"/>
    </cofactor>
</comment>
<proteinExistence type="inferred from homology"/>
<evidence type="ECO:0000256" key="14">
    <source>
        <dbReference type="PIRSR" id="PIRSR605511-1"/>
    </source>
</evidence>
<feature type="non-terminal residue" evidence="17">
    <location>
        <position position="1"/>
    </location>
</feature>
<comment type="cofactor">
    <cofactor evidence="2">
        <name>Ca(2+)</name>
        <dbReference type="ChEBI" id="CHEBI:29108"/>
    </cofactor>
</comment>
<dbReference type="InterPro" id="IPR005511">
    <property type="entry name" value="SMP-30"/>
</dbReference>
<evidence type="ECO:0000256" key="3">
    <source>
        <dbReference type="ARBA" id="ARBA00001936"/>
    </source>
</evidence>
<keyword evidence="15" id="KW-0862">Zinc</keyword>
<evidence type="ECO:0000256" key="1">
    <source>
        <dbReference type="ARBA" id="ARBA00001589"/>
    </source>
</evidence>
<sequence length="335" mass="37445">LELCNRKRLQATTGRKLFYLQESDSMAESYRVAAIPPYTELGEGPHWDIARQSLYYVSLTDAWIHRWDYREGKVYSASIDGIRFATFIVPVKGRSDCFVIGDTIRLLVIRWDGKASKATIVRELACLGPDHVDNRFNDGKVDPWGRLYVGSMLNESAGNPFEKATGALWRYCDRTGQMVEQDRNIYISNGLAWNRATNKFYFVDSGANHIKEYDIDLDGNLINPRIWYDFKPDGADPGYFGDGMTIDSEGNLYVACFNGYKVVKISPEKKILAEYKVPAKQVTSASFGGPKLDDLFVTTAAKNLTGPQEEPAGAVFKISGIGAKGLAMNEVVLKD</sequence>
<evidence type="ECO:0000256" key="9">
    <source>
        <dbReference type="ARBA" id="ARBA00022490"/>
    </source>
</evidence>
<dbReference type="AlphaFoldDB" id="Q7Q3B2"/>
<comment type="cofactor">
    <cofactor evidence="15">
        <name>Zn(2+)</name>
        <dbReference type="ChEBI" id="CHEBI:29105"/>
    </cofactor>
    <text evidence="15">Binds 1 divalent metal cation per subunit.</text>
</comment>
<dbReference type="PANTHER" id="PTHR10907">
    <property type="entry name" value="REGUCALCIN"/>
    <property type="match status" value="1"/>
</dbReference>
<evidence type="ECO:0000256" key="5">
    <source>
        <dbReference type="ARBA" id="ARBA00004496"/>
    </source>
</evidence>
<evidence type="ECO:0000256" key="7">
    <source>
        <dbReference type="ARBA" id="ARBA00013227"/>
    </source>
</evidence>
<reference evidence="17" key="1">
    <citation type="journal article" date="2002" name="Science">
        <title>The genome sequence of the malaria mosquito Anopheles gambiae.</title>
        <authorList>
            <person name="Holt R.A."/>
            <person name="Subramanian G.M."/>
            <person name="Halpern A."/>
            <person name="Sutton G.G."/>
            <person name="Charlab R."/>
            <person name="Nusskern D.R."/>
            <person name="Wincker P."/>
            <person name="Clark A.G."/>
            <person name="Ribeiro J.M."/>
            <person name="Wides R."/>
            <person name="Salzberg S.L."/>
            <person name="Loftus B."/>
            <person name="Yandell M."/>
            <person name="Majoros W.H."/>
            <person name="Rusch D.B."/>
            <person name="Lai Z."/>
            <person name="Kraft C.L."/>
            <person name="Abril J.F."/>
            <person name="Anthouard V."/>
            <person name="Arensburger P."/>
            <person name="Atkinson P.W."/>
            <person name="Baden H."/>
            <person name="de Berardinis V."/>
            <person name="Baldwin D."/>
            <person name="Benes V."/>
            <person name="Biedler J."/>
            <person name="Blass C."/>
            <person name="Bolanos R."/>
            <person name="Boscus D."/>
            <person name="Barnstead M."/>
            <person name="Cai S."/>
            <person name="Center A."/>
            <person name="Chaturverdi K."/>
            <person name="Christophides G.K."/>
            <person name="Chrystal M.A."/>
            <person name="Clamp M."/>
            <person name="Cravchik A."/>
            <person name="Curwen V."/>
            <person name="Dana A."/>
            <person name="Delcher A."/>
            <person name="Dew I."/>
            <person name="Evans C.A."/>
            <person name="Flanigan M."/>
            <person name="Grundschober-Freimoser A."/>
            <person name="Friedli L."/>
            <person name="Gu Z."/>
            <person name="Guan P."/>
            <person name="Guigo R."/>
            <person name="Hillenmeyer M.E."/>
            <person name="Hladun S.L."/>
            <person name="Hogan J.R."/>
            <person name="Hong Y.S."/>
            <person name="Hoover J."/>
            <person name="Jaillon O."/>
            <person name="Ke Z."/>
            <person name="Kodira C."/>
            <person name="Kokoza E."/>
            <person name="Koutsos A."/>
            <person name="Letunic I."/>
            <person name="Levitsky A."/>
            <person name="Liang Y."/>
            <person name="Lin J.J."/>
            <person name="Lobo N.F."/>
            <person name="Lopez J.R."/>
            <person name="Malek J.A."/>
            <person name="McIntosh T.C."/>
            <person name="Meister S."/>
            <person name="Miller J."/>
            <person name="Mobarry C."/>
            <person name="Mongin E."/>
            <person name="Murphy S.D."/>
            <person name="O'Brochta D.A."/>
            <person name="Pfannkoch C."/>
            <person name="Qi R."/>
            <person name="Regier M.A."/>
            <person name="Remington K."/>
            <person name="Shao H."/>
            <person name="Sharakhova M.V."/>
            <person name="Sitter C.D."/>
            <person name="Shetty J."/>
            <person name="Smith T.J."/>
            <person name="Strong R."/>
            <person name="Sun J."/>
            <person name="Thomasova D."/>
            <person name="Ton L.Q."/>
            <person name="Topalis P."/>
            <person name="Tu Z."/>
            <person name="Unger M.F."/>
            <person name="Walenz B."/>
            <person name="Wang A."/>
            <person name="Wang J."/>
            <person name="Wang M."/>
            <person name="Wang X."/>
            <person name="Woodford K.J."/>
            <person name="Wortman J.R."/>
            <person name="Wu M."/>
            <person name="Yao A."/>
            <person name="Zdobnov E.M."/>
            <person name="Zhang H."/>
            <person name="Zhao Q."/>
            <person name="Zhao S."/>
            <person name="Zhu S.C."/>
            <person name="Zhimulev I."/>
            <person name="Coluzzi M."/>
            <person name="della Torre A."/>
            <person name="Roth C.W."/>
            <person name="Louis C."/>
            <person name="Kalush F."/>
            <person name="Mural R.J."/>
            <person name="Myers E.W."/>
            <person name="Adams M.D."/>
            <person name="Smith H.O."/>
            <person name="Broder S."/>
            <person name="Gardner M.J."/>
            <person name="Fraser C.M."/>
            <person name="Birney E."/>
            <person name="Bork P."/>
            <person name="Brey P.T."/>
            <person name="Venter J.C."/>
            <person name="Weissenbach J."/>
            <person name="Kafatos F.C."/>
            <person name="Collins F.H."/>
            <person name="Hoffman S.L."/>
        </authorList>
    </citation>
    <scope>NUCLEOTIDE SEQUENCE [LARGE SCALE GENOMIC DNA]</scope>
    <source>
        <strain evidence="17">PEST</strain>
    </source>
</reference>
<keyword evidence="11" id="KW-0378">Hydrolase</keyword>
<dbReference type="VEuPathDB" id="VectorBase:AGAMI1_012102"/>
<comment type="subcellular location">
    <subcellularLocation>
        <location evidence="5">Cytoplasm</location>
    </subcellularLocation>
</comment>
<dbReference type="PANTHER" id="PTHR10907:SF66">
    <property type="entry name" value="MIP34848P1-RELATED"/>
    <property type="match status" value="1"/>
</dbReference>
<feature type="binding site" evidence="15">
    <location>
        <position position="135"/>
    </location>
    <ligand>
        <name>substrate</name>
    </ligand>
</feature>
<organism evidence="17">
    <name type="scientific">Anopheles gambiae</name>
    <name type="common">African malaria mosquito</name>
    <dbReference type="NCBI Taxonomy" id="7165"/>
    <lineage>
        <taxon>Eukaryota</taxon>
        <taxon>Metazoa</taxon>
        <taxon>Ecdysozoa</taxon>
        <taxon>Arthropoda</taxon>
        <taxon>Hexapoda</taxon>
        <taxon>Insecta</taxon>
        <taxon>Pterygota</taxon>
        <taxon>Neoptera</taxon>
        <taxon>Endopterygota</taxon>
        <taxon>Diptera</taxon>
        <taxon>Nematocera</taxon>
        <taxon>Culicoidea</taxon>
        <taxon>Culicidae</taxon>
        <taxon>Anophelinae</taxon>
        <taxon>Anopheles</taxon>
    </lineage>
</organism>
<dbReference type="FunFam" id="2.120.10.30:FF:000027">
    <property type="entry name" value="Regucalcin homologue"/>
    <property type="match status" value="1"/>
</dbReference>
<dbReference type="GO" id="GO:0046872">
    <property type="term" value="F:metal ion binding"/>
    <property type="evidence" value="ECO:0007669"/>
    <property type="project" value="UniProtKB-KW"/>
</dbReference>
<keyword evidence="12" id="KW-0106">Calcium</keyword>
<feature type="binding site" evidence="15">
    <location>
        <position position="242"/>
    </location>
    <ligand>
        <name>a divalent metal cation</name>
        <dbReference type="ChEBI" id="CHEBI:60240"/>
    </ligand>
</feature>
<evidence type="ECO:0000256" key="15">
    <source>
        <dbReference type="PIRSR" id="PIRSR605511-2"/>
    </source>
</evidence>
<reference evidence="17" key="5">
    <citation type="submission" date="2011-05" db="EMBL/GenBank/DDBJ databases">
        <authorList>
            <consortium name="VectorBase"/>
        </authorList>
    </citation>
    <scope>NUCLEOTIDE SEQUENCE</scope>
    <source>
        <strain evidence="17">PEST</strain>
    </source>
</reference>
<dbReference type="InterPro" id="IPR013658">
    <property type="entry name" value="SGL"/>
</dbReference>
<reference evidence="17" key="4">
    <citation type="journal article" date="2007" name="Genome Biol.">
        <title>Update of the Anopheles gambiae PEST genome assembly.</title>
        <authorList>
            <person name="Sharakhova M.V."/>
            <person name="Hammond M.P."/>
            <person name="Lobo N.F."/>
            <person name="Krzywinski J."/>
            <person name="Unger M.F."/>
            <person name="Hillenmeyer M.E."/>
            <person name="Bruggner R.V."/>
            <person name="Birney E."/>
            <person name="Collins F.H."/>
        </authorList>
    </citation>
    <scope>NUCLEOTIDE SEQUENCE</scope>
    <source>
        <strain evidence="17">PEST</strain>
    </source>
</reference>
<name>Q7Q3B2_ANOGA</name>
<dbReference type="PRINTS" id="PR01790">
    <property type="entry name" value="SMP30FAMILY"/>
</dbReference>
<reference evidence="17" key="2">
    <citation type="submission" date="2002-03" db="EMBL/GenBank/DDBJ databases">
        <authorList>
            <consortium name="The Anopheles Genome Sequencing Consortium"/>
        </authorList>
    </citation>
    <scope>NUCLEOTIDE SEQUENCE</scope>
    <source>
        <strain evidence="17">PEST</strain>
    </source>
</reference>
<evidence type="ECO:0000256" key="2">
    <source>
        <dbReference type="ARBA" id="ARBA00001913"/>
    </source>
</evidence>
<dbReference type="HOGENOM" id="CLU_036110_3_2_1"/>
<feature type="active site" description="Proton donor/acceptor" evidence="14">
    <location>
        <position position="242"/>
    </location>
</feature>
<dbReference type="EMBL" id="AAAB01008964">
    <property type="protein sequence ID" value="EAA12326.4"/>
    <property type="molecule type" value="Genomic_DNA"/>
</dbReference>
<feature type="binding site" evidence="15">
    <location>
        <position position="137"/>
    </location>
    <ligand>
        <name>substrate</name>
    </ligand>
</feature>
<dbReference type="VEuPathDB" id="VectorBase:AGAP007793"/>
<comment type="similarity">
    <text evidence="6">Belongs to the SMP-30/CGR1 family.</text>
</comment>
<dbReference type="eggNOG" id="KOG4499">
    <property type="taxonomic scope" value="Eukaryota"/>
</dbReference>
<accession>Q7Q3B2</accession>
<dbReference type="GO" id="GO:0004341">
    <property type="term" value="F:gluconolactonase activity"/>
    <property type="evidence" value="ECO:0007669"/>
    <property type="project" value="UniProtKB-EC"/>
</dbReference>
<keyword evidence="10 15" id="KW-0479">Metal-binding</keyword>
<dbReference type="InterPro" id="IPR011042">
    <property type="entry name" value="6-blade_b-propeller_TolB-like"/>
</dbReference>
<feature type="binding site" evidence="15">
    <location>
        <position position="189"/>
    </location>
    <ligand>
        <name>a divalent metal cation</name>
        <dbReference type="ChEBI" id="CHEBI:60240"/>
    </ligand>
</feature>
<feature type="binding site" evidence="15">
    <location>
        <position position="155"/>
    </location>
    <ligand>
        <name>substrate</name>
    </ligand>
</feature>
<comment type="cofactor">
    <cofactor evidence="4">
        <name>Mg(2+)</name>
        <dbReference type="ChEBI" id="CHEBI:18420"/>
    </cofactor>
</comment>
<protein>
    <recommendedName>
        <fullName evidence="8">Regucalcin</fullName>
        <ecNumber evidence="7">3.1.1.17</ecNumber>
    </recommendedName>
    <alternativeName>
        <fullName evidence="13">Gluconolactonase</fullName>
    </alternativeName>
</protein>
<evidence type="ECO:0000256" key="8">
    <source>
        <dbReference type="ARBA" id="ARBA00016808"/>
    </source>
</evidence>
<dbReference type="KEGG" id="aga:1278169"/>
<evidence type="ECO:0000256" key="10">
    <source>
        <dbReference type="ARBA" id="ARBA00022723"/>
    </source>
</evidence>
<evidence type="ECO:0000256" key="11">
    <source>
        <dbReference type="ARBA" id="ARBA00022801"/>
    </source>
</evidence>
<dbReference type="Gene3D" id="2.120.10.30">
    <property type="entry name" value="TolB, C-terminal domain"/>
    <property type="match status" value="1"/>
</dbReference>
<dbReference type="PhylomeDB" id="Q7Q3B2"/>